<accession>A0A938YF86</accession>
<feature type="domain" description="Bacterial bifunctional deaminase-reductase C-terminal" evidence="1">
    <location>
        <begin position="3"/>
        <end position="171"/>
    </location>
</feature>
<keyword evidence="3" id="KW-1185">Reference proteome</keyword>
<dbReference type="InterPro" id="IPR002734">
    <property type="entry name" value="RibDG_C"/>
</dbReference>
<name>A0A938YF86_9ACTN</name>
<dbReference type="GO" id="GO:0009231">
    <property type="term" value="P:riboflavin biosynthetic process"/>
    <property type="evidence" value="ECO:0007669"/>
    <property type="project" value="InterPro"/>
</dbReference>
<evidence type="ECO:0000259" key="1">
    <source>
        <dbReference type="Pfam" id="PF01872"/>
    </source>
</evidence>
<dbReference type="PANTHER" id="PTHR38011">
    <property type="entry name" value="DIHYDROFOLATE REDUCTASE FAMILY PROTEIN (AFU_ORTHOLOGUE AFUA_8G06820)"/>
    <property type="match status" value="1"/>
</dbReference>
<dbReference type="Pfam" id="PF01872">
    <property type="entry name" value="RibD_C"/>
    <property type="match status" value="1"/>
</dbReference>
<proteinExistence type="predicted"/>
<dbReference type="Gene3D" id="3.40.430.10">
    <property type="entry name" value="Dihydrofolate Reductase, subunit A"/>
    <property type="match status" value="1"/>
</dbReference>
<dbReference type="SUPFAM" id="SSF53597">
    <property type="entry name" value="Dihydrofolate reductase-like"/>
    <property type="match status" value="1"/>
</dbReference>
<organism evidence="2 3">
    <name type="scientific">Nakamurella flavida</name>
    <dbReference type="NCBI Taxonomy" id="363630"/>
    <lineage>
        <taxon>Bacteria</taxon>
        <taxon>Bacillati</taxon>
        <taxon>Actinomycetota</taxon>
        <taxon>Actinomycetes</taxon>
        <taxon>Nakamurellales</taxon>
        <taxon>Nakamurellaceae</taxon>
        <taxon>Nakamurella</taxon>
    </lineage>
</organism>
<dbReference type="EMBL" id="JAERWL010000008">
    <property type="protein sequence ID" value="MBM9476586.1"/>
    <property type="molecule type" value="Genomic_DNA"/>
</dbReference>
<protein>
    <submittedName>
        <fullName evidence="2">Dihydrofolate reductase family protein</fullName>
    </submittedName>
</protein>
<dbReference type="GO" id="GO:0008703">
    <property type="term" value="F:5-amino-6-(5-phosphoribosylamino)uracil reductase activity"/>
    <property type="evidence" value="ECO:0007669"/>
    <property type="project" value="InterPro"/>
</dbReference>
<sequence length="182" mass="19798">MRAVTAGLFTSVDGVVADPHLFQGDSFDDDLGRGMDAMIARTDTVVLGRTSYQEWSQYWPGNTGDGFGSFINPVRKFVASRTLTGPLDWQNSSLIQGDLLDFVRELKQGEGGEIAVTASISVVRQLLFAGLLDRLMLMVHPVVAGAGRHLFEPTDPPTRLTLLKSEITAKGNAVLEYGLRTD</sequence>
<evidence type="ECO:0000313" key="2">
    <source>
        <dbReference type="EMBL" id="MBM9476586.1"/>
    </source>
</evidence>
<gene>
    <name evidence="2" type="ORF">JL107_09040</name>
</gene>
<evidence type="ECO:0000313" key="3">
    <source>
        <dbReference type="Proteomes" id="UP000663801"/>
    </source>
</evidence>
<dbReference type="InterPro" id="IPR050765">
    <property type="entry name" value="Riboflavin_Biosynth_HTPR"/>
</dbReference>
<dbReference type="Proteomes" id="UP000663801">
    <property type="component" value="Unassembled WGS sequence"/>
</dbReference>
<dbReference type="RefSeq" id="WP_205256697.1">
    <property type="nucleotide sequence ID" value="NZ_BAAAPV010000004.1"/>
</dbReference>
<comment type="caution">
    <text evidence="2">The sequence shown here is derived from an EMBL/GenBank/DDBJ whole genome shotgun (WGS) entry which is preliminary data.</text>
</comment>
<dbReference type="InterPro" id="IPR024072">
    <property type="entry name" value="DHFR-like_dom_sf"/>
</dbReference>
<dbReference type="PANTHER" id="PTHR38011:SF2">
    <property type="entry name" value="BIFUNCTIONAL DEAMINASE-REDUCTASE DOMAIN PROTEIN"/>
    <property type="match status" value="1"/>
</dbReference>
<dbReference type="AlphaFoldDB" id="A0A938YF86"/>
<reference evidence="2" key="1">
    <citation type="submission" date="2021-01" db="EMBL/GenBank/DDBJ databases">
        <title>KCTC 19127 draft genome.</title>
        <authorList>
            <person name="An D."/>
        </authorList>
    </citation>
    <scope>NUCLEOTIDE SEQUENCE</scope>
    <source>
        <strain evidence="2">KCTC 19127</strain>
    </source>
</reference>